<name>A0A1C2HVB5_ACITH</name>
<dbReference type="AlphaFoldDB" id="A0A1C2HVB5"/>
<dbReference type="CDD" id="cd00657">
    <property type="entry name" value="Ferritin_like"/>
    <property type="match status" value="1"/>
</dbReference>
<gene>
    <name evidence="1" type="ORF">A6P07_06000</name>
</gene>
<proteinExistence type="predicted"/>
<accession>A0A1C2HVB5</accession>
<dbReference type="RefSeq" id="WP_024894570.1">
    <property type="nucleotide sequence ID" value="NZ_LWRZ01000435.1"/>
</dbReference>
<evidence type="ECO:0000313" key="2">
    <source>
        <dbReference type="Proteomes" id="UP000094893"/>
    </source>
</evidence>
<dbReference type="STRING" id="930.GCA_002079865_00207"/>
<dbReference type="InterPro" id="IPR011197">
    <property type="entry name" value="UCP012318"/>
</dbReference>
<evidence type="ECO:0000313" key="1">
    <source>
        <dbReference type="EMBL" id="OCX74353.1"/>
    </source>
</evidence>
<protein>
    <recommendedName>
        <fullName evidence="3">Rhamnosyltransferase</fullName>
    </recommendedName>
</protein>
<organism evidence="1 2">
    <name type="scientific">Acidithiobacillus thiooxidans</name>
    <name type="common">Thiobacillus thiooxidans</name>
    <dbReference type="NCBI Taxonomy" id="930"/>
    <lineage>
        <taxon>Bacteria</taxon>
        <taxon>Pseudomonadati</taxon>
        <taxon>Pseudomonadota</taxon>
        <taxon>Acidithiobacillia</taxon>
        <taxon>Acidithiobacillales</taxon>
        <taxon>Acidithiobacillaceae</taxon>
        <taxon>Acidithiobacillus</taxon>
    </lineage>
</organism>
<dbReference type="PIRSF" id="PIRSF012318">
    <property type="entry name" value="UCP012318"/>
    <property type="match status" value="1"/>
</dbReference>
<comment type="caution">
    <text evidence="1">The sequence shown here is derived from an EMBL/GenBank/DDBJ whole genome shotgun (WGS) entry which is preliminary data.</text>
</comment>
<dbReference type="eggNOG" id="COG2833">
    <property type="taxonomic scope" value="Bacteria"/>
</dbReference>
<dbReference type="InterPro" id="IPR007402">
    <property type="entry name" value="DUF455"/>
</dbReference>
<dbReference type="PANTHER" id="PTHR42782:SF4">
    <property type="entry name" value="DUF455 DOMAIN-CONTAINING PROTEIN"/>
    <property type="match status" value="1"/>
</dbReference>
<dbReference type="Pfam" id="PF04305">
    <property type="entry name" value="DUF455"/>
    <property type="match status" value="1"/>
</dbReference>
<dbReference type="Proteomes" id="UP000094893">
    <property type="component" value="Unassembled WGS sequence"/>
</dbReference>
<sequence length="288" mass="32066">MMHVTEEKQHRDFATEVLSALLATDPTEKVTQVRALHCTGAVRAALLPCPGVPGRPARPELVAPKKLPRRRALSTQAGRFALLHALAHIEFNAINLALDALCRFVDLPVAYYQDWLQVAQEEAEHFVLLRGLLQAMGGDYGDLPAHDGLWEMAMDTATDPLERMALVPRVLEARGLDVTPAIRERLQEAGDCVAAAVLERIESDERGHVAIGSRWFRYLCKQRGLDAEQAFRQLLQERYRGRIQGPLALEARRAGGFSEQELLWLQKCVAQNQRPVMGSAAEEKSAHV</sequence>
<dbReference type="InterPro" id="IPR009078">
    <property type="entry name" value="Ferritin-like_SF"/>
</dbReference>
<dbReference type="EMBL" id="LWSA01000072">
    <property type="protein sequence ID" value="OCX74353.1"/>
    <property type="molecule type" value="Genomic_DNA"/>
</dbReference>
<evidence type="ECO:0008006" key="3">
    <source>
        <dbReference type="Google" id="ProtNLM"/>
    </source>
</evidence>
<dbReference type="SUPFAM" id="SSF47240">
    <property type="entry name" value="Ferritin-like"/>
    <property type="match status" value="1"/>
</dbReference>
<reference evidence="1 2" key="1">
    <citation type="journal article" date="2016" name="Int. J. Mol. Sci.">
        <title>Comparative genomics of the extreme acidophile Acidithiobacillus thiooxidans reveals intraspecific divergence and niche adaptation.</title>
        <authorList>
            <person name="Zhang X."/>
            <person name="Feng X."/>
            <person name="Tao J."/>
            <person name="Ma L."/>
            <person name="Xiao Y."/>
            <person name="Liang Y."/>
            <person name="Liu X."/>
            <person name="Yin H."/>
        </authorList>
    </citation>
    <scope>NUCLEOTIDE SEQUENCE [LARGE SCALE GENOMIC DNA]</scope>
    <source>
        <strain evidence="1 2">A02</strain>
    </source>
</reference>
<dbReference type="PANTHER" id="PTHR42782">
    <property type="entry name" value="SI:CH73-314G15.3"/>
    <property type="match status" value="1"/>
</dbReference>